<protein>
    <submittedName>
        <fullName evidence="8">DoxX family protein</fullName>
    </submittedName>
</protein>
<keyword evidence="4 7" id="KW-0812">Transmembrane</keyword>
<evidence type="ECO:0000256" key="7">
    <source>
        <dbReference type="SAM" id="Phobius"/>
    </source>
</evidence>
<feature type="transmembrane region" description="Helical" evidence="7">
    <location>
        <begin position="21"/>
        <end position="47"/>
    </location>
</feature>
<dbReference type="PANTHER" id="PTHR33452:SF1">
    <property type="entry name" value="INNER MEMBRANE PROTEIN YPHA-RELATED"/>
    <property type="match status" value="1"/>
</dbReference>
<name>A0ABP7GSK8_9FLAO</name>
<keyword evidence="9" id="KW-1185">Reference proteome</keyword>
<evidence type="ECO:0000313" key="9">
    <source>
        <dbReference type="Proteomes" id="UP001500748"/>
    </source>
</evidence>
<feature type="transmembrane region" description="Helical" evidence="7">
    <location>
        <begin position="114"/>
        <end position="137"/>
    </location>
</feature>
<dbReference type="InterPro" id="IPR032808">
    <property type="entry name" value="DoxX"/>
</dbReference>
<sequence>MKEHFLSYMCSNSNLRHFALLFFRTAISFELLIAHGFKKIGIGVSIAEIVPNPLGLPEFLNQAFAIVANIVMPLFITAGLFTKIATLPILAVTLTGFFIVHFHDPIAVKDVPFIYSVCFLYIMVVGPGKFSLDYYYLNK</sequence>
<reference evidence="9" key="1">
    <citation type="journal article" date="2019" name="Int. J. Syst. Evol. Microbiol.">
        <title>The Global Catalogue of Microorganisms (GCM) 10K type strain sequencing project: providing services to taxonomists for standard genome sequencing and annotation.</title>
        <authorList>
            <consortium name="The Broad Institute Genomics Platform"/>
            <consortium name="The Broad Institute Genome Sequencing Center for Infectious Disease"/>
            <person name="Wu L."/>
            <person name="Ma J."/>
        </authorList>
    </citation>
    <scope>NUCLEOTIDE SEQUENCE [LARGE SCALE GENOMIC DNA]</scope>
    <source>
        <strain evidence="9">JCM 17337</strain>
    </source>
</reference>
<dbReference type="EMBL" id="BAABDU010000005">
    <property type="protein sequence ID" value="GAA3774817.1"/>
    <property type="molecule type" value="Genomic_DNA"/>
</dbReference>
<evidence type="ECO:0000313" key="8">
    <source>
        <dbReference type="EMBL" id="GAA3774817.1"/>
    </source>
</evidence>
<dbReference type="Pfam" id="PF07681">
    <property type="entry name" value="DoxX"/>
    <property type="match status" value="1"/>
</dbReference>
<gene>
    <name evidence="8" type="ORF">GCM10022423_31980</name>
</gene>
<dbReference type="InterPro" id="IPR051907">
    <property type="entry name" value="DoxX-like_oxidoreductase"/>
</dbReference>
<comment type="similarity">
    <text evidence="2">Belongs to the DoxX family.</text>
</comment>
<evidence type="ECO:0000256" key="1">
    <source>
        <dbReference type="ARBA" id="ARBA00004651"/>
    </source>
</evidence>
<evidence type="ECO:0000256" key="2">
    <source>
        <dbReference type="ARBA" id="ARBA00006679"/>
    </source>
</evidence>
<evidence type="ECO:0000256" key="5">
    <source>
        <dbReference type="ARBA" id="ARBA00022989"/>
    </source>
</evidence>
<accession>A0ABP7GSK8</accession>
<feature type="transmembrane region" description="Helical" evidence="7">
    <location>
        <begin position="59"/>
        <end position="77"/>
    </location>
</feature>
<keyword evidence="3" id="KW-1003">Cell membrane</keyword>
<dbReference type="RefSeq" id="WP_345145622.1">
    <property type="nucleotide sequence ID" value="NZ_BAABDU010000005.1"/>
</dbReference>
<dbReference type="PANTHER" id="PTHR33452">
    <property type="entry name" value="OXIDOREDUCTASE CATD-RELATED"/>
    <property type="match status" value="1"/>
</dbReference>
<evidence type="ECO:0000256" key="4">
    <source>
        <dbReference type="ARBA" id="ARBA00022692"/>
    </source>
</evidence>
<proteinExistence type="inferred from homology"/>
<keyword evidence="5 7" id="KW-1133">Transmembrane helix</keyword>
<comment type="subcellular location">
    <subcellularLocation>
        <location evidence="1">Cell membrane</location>
        <topology evidence="1">Multi-pass membrane protein</topology>
    </subcellularLocation>
</comment>
<comment type="caution">
    <text evidence="8">The sequence shown here is derived from an EMBL/GenBank/DDBJ whole genome shotgun (WGS) entry which is preliminary data.</text>
</comment>
<organism evidence="8 9">
    <name type="scientific">Flavobacterium ginsengiterrae</name>
    <dbReference type="NCBI Taxonomy" id="871695"/>
    <lineage>
        <taxon>Bacteria</taxon>
        <taxon>Pseudomonadati</taxon>
        <taxon>Bacteroidota</taxon>
        <taxon>Flavobacteriia</taxon>
        <taxon>Flavobacteriales</taxon>
        <taxon>Flavobacteriaceae</taxon>
        <taxon>Flavobacterium</taxon>
    </lineage>
</organism>
<evidence type="ECO:0000256" key="3">
    <source>
        <dbReference type="ARBA" id="ARBA00022475"/>
    </source>
</evidence>
<dbReference type="Proteomes" id="UP001500748">
    <property type="component" value="Unassembled WGS sequence"/>
</dbReference>
<keyword evidence="6 7" id="KW-0472">Membrane</keyword>
<feature type="transmembrane region" description="Helical" evidence="7">
    <location>
        <begin position="84"/>
        <end position="102"/>
    </location>
</feature>
<evidence type="ECO:0000256" key="6">
    <source>
        <dbReference type="ARBA" id="ARBA00023136"/>
    </source>
</evidence>